<sequence>MLGAIIGDIIGSTYEFNNVKTTDFELFPPECEPTDDSLMTIAVAQWLMEDPNHEPDKLIRCMQAIGRRYPIPKGGFGGMFISWLHTDNPQPTGSWGNGAGMRVSPVGLFAQDMETALNLAKTTAMISHNHPEGIKGAQAIAAAVFMAKSGSSKQEIKEFIEKNFQYDLNRTIDQIRPSYDFEASCQKSVPEAIIAFMEGNDFEEVIRLAVSLGGDSDTIACMAGAIAGCYYPIPQHINNKCWNLLRNYAPQNSDAEYAELNAWIKLQHRRRNPEGKNGYHLAKPSASPFNLLEIEENFERKYSPKTLCVNPKPEQPHEGPANTRPRYTPDRILHLKSNEIFVFGSNLAGVHGGGAARLALERFGAVWGQGVGLQGQSYGIPTMQGGVETIKPYVDEFIEFAGIHPELIFYVTRIGCGIAGFSDEEIAPLFSEARKLLNVVLPESFCEILENRA</sequence>
<organism evidence="2 3">
    <name type="scientific">Candidatus Pullibacteroides excrementavium</name>
    <dbReference type="NCBI Taxonomy" id="2840905"/>
    <lineage>
        <taxon>Bacteria</taxon>
        <taxon>Pseudomonadati</taxon>
        <taxon>Bacteroidota</taxon>
        <taxon>Bacteroidia</taxon>
        <taxon>Bacteroidales</taxon>
        <taxon>Candidatus Pullibacteroides</taxon>
    </lineage>
</organism>
<comment type="caution">
    <text evidence="2">The sequence shown here is derived from an EMBL/GenBank/DDBJ whole genome shotgun (WGS) entry which is preliminary data.</text>
</comment>
<dbReference type="PANTHER" id="PTHR16222:SF12">
    <property type="entry name" value="ADP-RIBOSYLGLYCOHYDROLASE-RELATED"/>
    <property type="match status" value="1"/>
</dbReference>
<feature type="binding site" evidence="1">
    <location>
        <position position="35"/>
    </location>
    <ligand>
        <name>Mg(2+)</name>
        <dbReference type="ChEBI" id="CHEBI:18420"/>
        <label>1</label>
    </ligand>
</feature>
<evidence type="ECO:0000313" key="3">
    <source>
        <dbReference type="Proteomes" id="UP000823612"/>
    </source>
</evidence>
<accession>A0A9D9DU54</accession>
<dbReference type="InterPro" id="IPR036705">
    <property type="entry name" value="Ribosyl_crysJ1_sf"/>
</dbReference>
<dbReference type="InterPro" id="IPR005502">
    <property type="entry name" value="Ribosyl_crysJ1"/>
</dbReference>
<keyword evidence="1" id="KW-0479">Metal-binding</keyword>
<name>A0A9D9DU54_9BACT</name>
<gene>
    <name evidence="2" type="ORF">IAB08_07060</name>
</gene>
<dbReference type="InterPro" id="IPR050792">
    <property type="entry name" value="ADP-ribosylglycohydrolase"/>
</dbReference>
<dbReference type="GO" id="GO:0046872">
    <property type="term" value="F:metal ion binding"/>
    <property type="evidence" value="ECO:0007669"/>
    <property type="project" value="UniProtKB-KW"/>
</dbReference>
<dbReference type="Proteomes" id="UP000823612">
    <property type="component" value="Unassembled WGS sequence"/>
</dbReference>
<feature type="binding site" evidence="1">
    <location>
        <position position="217"/>
    </location>
    <ligand>
        <name>Mg(2+)</name>
        <dbReference type="ChEBI" id="CHEBI:18420"/>
        <label>1</label>
    </ligand>
</feature>
<dbReference type="EMBL" id="JADIMZ010000103">
    <property type="protein sequence ID" value="MBO8433035.1"/>
    <property type="molecule type" value="Genomic_DNA"/>
</dbReference>
<dbReference type="PANTHER" id="PTHR16222">
    <property type="entry name" value="ADP-RIBOSYLGLYCOHYDROLASE"/>
    <property type="match status" value="1"/>
</dbReference>
<proteinExistence type="predicted"/>
<feature type="binding site" evidence="1">
    <location>
        <position position="34"/>
    </location>
    <ligand>
        <name>Mg(2+)</name>
        <dbReference type="ChEBI" id="CHEBI:18420"/>
        <label>1</label>
    </ligand>
</feature>
<reference evidence="2" key="1">
    <citation type="submission" date="2020-10" db="EMBL/GenBank/DDBJ databases">
        <authorList>
            <person name="Gilroy R."/>
        </authorList>
    </citation>
    <scope>NUCLEOTIDE SEQUENCE</scope>
    <source>
        <strain evidence="2">2889</strain>
    </source>
</reference>
<evidence type="ECO:0000256" key="1">
    <source>
        <dbReference type="PIRSR" id="PIRSR605502-1"/>
    </source>
</evidence>
<dbReference type="Gene3D" id="1.10.4080.10">
    <property type="entry name" value="ADP-ribosylation/Crystallin J1"/>
    <property type="match status" value="1"/>
</dbReference>
<dbReference type="Pfam" id="PF03747">
    <property type="entry name" value="ADP_ribosyl_GH"/>
    <property type="match status" value="1"/>
</dbReference>
<protein>
    <submittedName>
        <fullName evidence="2">ADP-ribosylglycohydrolase family protein</fullName>
    </submittedName>
</protein>
<dbReference type="SUPFAM" id="SSF101478">
    <property type="entry name" value="ADP-ribosylglycohydrolase"/>
    <property type="match status" value="1"/>
</dbReference>
<dbReference type="AlphaFoldDB" id="A0A9D9DU54"/>
<keyword evidence="1" id="KW-0460">Magnesium</keyword>
<evidence type="ECO:0000313" key="2">
    <source>
        <dbReference type="EMBL" id="MBO8433035.1"/>
    </source>
</evidence>
<reference evidence="2" key="2">
    <citation type="journal article" date="2021" name="PeerJ">
        <title>Extensive microbial diversity within the chicken gut microbiome revealed by metagenomics and culture.</title>
        <authorList>
            <person name="Gilroy R."/>
            <person name="Ravi A."/>
            <person name="Getino M."/>
            <person name="Pursley I."/>
            <person name="Horton D.L."/>
            <person name="Alikhan N.F."/>
            <person name="Baker D."/>
            <person name="Gharbi K."/>
            <person name="Hall N."/>
            <person name="Watson M."/>
            <person name="Adriaenssens E.M."/>
            <person name="Foster-Nyarko E."/>
            <person name="Jarju S."/>
            <person name="Secka A."/>
            <person name="Antonio M."/>
            <person name="Oren A."/>
            <person name="Chaudhuri R.R."/>
            <person name="La Ragione R."/>
            <person name="Hildebrand F."/>
            <person name="Pallen M.J."/>
        </authorList>
    </citation>
    <scope>NUCLEOTIDE SEQUENCE</scope>
    <source>
        <strain evidence="2">2889</strain>
    </source>
</reference>
<comment type="cofactor">
    <cofactor evidence="1">
        <name>Mg(2+)</name>
        <dbReference type="ChEBI" id="CHEBI:18420"/>
    </cofactor>
    <text evidence="1">Binds 2 magnesium ions per subunit.</text>
</comment>
<feature type="binding site" evidence="1">
    <location>
        <position position="218"/>
    </location>
    <ligand>
        <name>Mg(2+)</name>
        <dbReference type="ChEBI" id="CHEBI:18420"/>
        <label>1</label>
    </ligand>
</feature>
<feature type="binding site" evidence="1">
    <location>
        <position position="215"/>
    </location>
    <ligand>
        <name>Mg(2+)</name>
        <dbReference type="ChEBI" id="CHEBI:18420"/>
        <label>1</label>
    </ligand>
</feature>
<feature type="binding site" evidence="1">
    <location>
        <position position="36"/>
    </location>
    <ligand>
        <name>Mg(2+)</name>
        <dbReference type="ChEBI" id="CHEBI:18420"/>
        <label>1</label>
    </ligand>
</feature>